<dbReference type="PANTHER" id="PTHR30627:SF1">
    <property type="entry name" value="PEPTIDOGLYCAN D,D-TRANSPEPTIDASE FTSI"/>
    <property type="match status" value="1"/>
</dbReference>
<evidence type="ECO:0000256" key="2">
    <source>
        <dbReference type="ARBA" id="ARBA00023136"/>
    </source>
</evidence>
<evidence type="ECO:0000313" key="6">
    <source>
        <dbReference type="Proteomes" id="UP001623592"/>
    </source>
</evidence>
<sequence length="537" mass="60300">MYKSKIRCISIFAVLIVAFSFLIYRLYFIMSSNKALQVNYAAQMSSFEKISDANYDVVDCNGNNLLSFNKEYYVVVNPYIFSRNNSDTNIRELTALNYILKNYNKNYDLSEISIEDSTNKLYWKIDEALYNNLKKFKDVNGIYTYYVNKIDRSKAADIYNILTNPKDKNNKKFKANNSIEKLIYDKFKNNAYPEKVFKNDNNGNTVSSTEINSKNLSKVKLTIDKTINDKVQSILSSSDLKQVCAIVMESENGAIRAISQKDLYDANINLGLKGVYYPGSIFKAIVEEAAIENKSIDLDKPIKDTGKYSEEKVYDYCTPKQAFVVSSNDVFINIGQKTGFYNIYNTAKKQGLFDKVLNIDGESSGSMDNMDSNNTGNLSLLSYGQSLRITPLGALSIPNTVVNKGIYVKPHIVDSYVDGNTGKVEKEKIYSNRVISENTANIMLELFKQVITDKHGTGLLAYTPNPCIGGKTGTAQRGENKDKTIKNVDSWFAGFFNAKGINYSAIIFAPEIDKNMSAATTTAPIFKKIVEALNSNN</sequence>
<gene>
    <name evidence="5" type="ORF">ACJDT4_05870</name>
</gene>
<comment type="caution">
    <text evidence="5">The sequence shown here is derived from an EMBL/GenBank/DDBJ whole genome shotgun (WGS) entry which is preliminary data.</text>
</comment>
<evidence type="ECO:0000256" key="3">
    <source>
        <dbReference type="SAM" id="Phobius"/>
    </source>
</evidence>
<keyword evidence="3" id="KW-1133">Transmembrane helix</keyword>
<protein>
    <submittedName>
        <fullName evidence="5">Penicillin-binding transpeptidase domain-containing protein</fullName>
    </submittedName>
</protein>
<dbReference type="PANTHER" id="PTHR30627">
    <property type="entry name" value="PEPTIDOGLYCAN D,D-TRANSPEPTIDASE"/>
    <property type="match status" value="1"/>
</dbReference>
<reference evidence="5 6" key="1">
    <citation type="submission" date="2024-11" db="EMBL/GenBank/DDBJ databases">
        <authorList>
            <person name="Heng Y.C."/>
            <person name="Lim A.C.H."/>
            <person name="Lee J.K.Y."/>
            <person name="Kittelmann S."/>
        </authorList>
    </citation>
    <scope>NUCLEOTIDE SEQUENCE [LARGE SCALE GENOMIC DNA]</scope>
    <source>
        <strain evidence="5 6">WILCCON 0114</strain>
    </source>
</reference>
<evidence type="ECO:0000313" key="5">
    <source>
        <dbReference type="EMBL" id="MFL0249944.1"/>
    </source>
</evidence>
<dbReference type="InterPro" id="IPR050515">
    <property type="entry name" value="Beta-lactam/transpept"/>
</dbReference>
<comment type="subcellular location">
    <subcellularLocation>
        <location evidence="1">Membrane</location>
    </subcellularLocation>
</comment>
<dbReference type="InterPro" id="IPR001460">
    <property type="entry name" value="PCN-bd_Tpept"/>
</dbReference>
<dbReference type="RefSeq" id="WP_406786611.1">
    <property type="nucleotide sequence ID" value="NZ_JBJIAA010000004.1"/>
</dbReference>
<dbReference type="EMBL" id="JBJIAA010000004">
    <property type="protein sequence ID" value="MFL0249944.1"/>
    <property type="molecule type" value="Genomic_DNA"/>
</dbReference>
<feature type="domain" description="Penicillin-binding protein transpeptidase" evidence="4">
    <location>
        <begin position="244"/>
        <end position="531"/>
    </location>
</feature>
<accession>A0ABW8TGA4</accession>
<proteinExistence type="predicted"/>
<keyword evidence="3" id="KW-0812">Transmembrane</keyword>
<organism evidence="5 6">
    <name type="scientific">Clostridium neuense</name>
    <dbReference type="NCBI Taxonomy" id="1728934"/>
    <lineage>
        <taxon>Bacteria</taxon>
        <taxon>Bacillati</taxon>
        <taxon>Bacillota</taxon>
        <taxon>Clostridia</taxon>
        <taxon>Eubacteriales</taxon>
        <taxon>Clostridiaceae</taxon>
        <taxon>Clostridium</taxon>
    </lineage>
</organism>
<keyword evidence="6" id="KW-1185">Reference proteome</keyword>
<dbReference type="SUPFAM" id="SSF56601">
    <property type="entry name" value="beta-lactamase/transpeptidase-like"/>
    <property type="match status" value="1"/>
</dbReference>
<evidence type="ECO:0000256" key="1">
    <source>
        <dbReference type="ARBA" id="ARBA00004370"/>
    </source>
</evidence>
<feature type="transmembrane region" description="Helical" evidence="3">
    <location>
        <begin position="12"/>
        <end position="30"/>
    </location>
</feature>
<evidence type="ECO:0000259" key="4">
    <source>
        <dbReference type="Pfam" id="PF00905"/>
    </source>
</evidence>
<dbReference type="Proteomes" id="UP001623592">
    <property type="component" value="Unassembled WGS sequence"/>
</dbReference>
<dbReference type="InterPro" id="IPR012338">
    <property type="entry name" value="Beta-lactam/transpept-like"/>
</dbReference>
<name>A0ABW8TGA4_9CLOT</name>
<keyword evidence="2 3" id="KW-0472">Membrane</keyword>
<dbReference type="Pfam" id="PF00905">
    <property type="entry name" value="Transpeptidase"/>
    <property type="match status" value="1"/>
</dbReference>
<dbReference type="Gene3D" id="3.40.710.10">
    <property type="entry name" value="DD-peptidase/beta-lactamase superfamily"/>
    <property type="match status" value="1"/>
</dbReference>